<keyword evidence="2" id="KW-1185">Reference proteome</keyword>
<dbReference type="PANTHER" id="PTHR37067">
    <property type="entry name" value="PX DOMAIN-CONTAINING PROTEIN"/>
    <property type="match status" value="1"/>
</dbReference>
<accession>A0AAV0TUA8</accession>
<gene>
    <name evidence="1" type="ORF">HBR001_LOCUS3693</name>
</gene>
<sequence>MLPSTGSFACPKEASRWVLLGRHLNFCKQYQRSIIAHTDKKHPVYLPSAELWFITYAVAPAIEDINVEFAKLQSRSLLLAQQQECINALTVKLTIMFCIEVVDLDDSYDNDEAGFVSVGSTRIDVMGIKSHIHDQGLASGEHRDRLEANDQNYFIKQIAMYVIMLVHGLMGVKAERDENNLHLDHGALTVMPQQLVRLLPSKFF</sequence>
<reference evidence="1" key="1">
    <citation type="submission" date="2022-12" db="EMBL/GenBank/DDBJ databases">
        <authorList>
            <person name="Webb A."/>
        </authorList>
    </citation>
    <scope>NUCLEOTIDE SEQUENCE</scope>
    <source>
        <strain evidence="1">Hp1</strain>
    </source>
</reference>
<dbReference type="PANTHER" id="PTHR37067:SF3">
    <property type="entry name" value="PX DOMAIN-CONTAINING PROTEIN"/>
    <property type="match status" value="1"/>
</dbReference>
<comment type="caution">
    <text evidence="1">The sequence shown here is derived from an EMBL/GenBank/DDBJ whole genome shotgun (WGS) entry which is preliminary data.</text>
</comment>
<protein>
    <submittedName>
        <fullName evidence="1">Uncharacterized protein</fullName>
    </submittedName>
</protein>
<name>A0AAV0TUA8_HYABA</name>
<evidence type="ECO:0000313" key="1">
    <source>
        <dbReference type="EMBL" id="CAI5725806.1"/>
    </source>
</evidence>
<proteinExistence type="predicted"/>
<evidence type="ECO:0000313" key="2">
    <source>
        <dbReference type="Proteomes" id="UP001162031"/>
    </source>
</evidence>
<dbReference type="Proteomes" id="UP001162031">
    <property type="component" value="Unassembled WGS sequence"/>
</dbReference>
<organism evidence="1 2">
    <name type="scientific">Hyaloperonospora brassicae</name>
    <name type="common">Brassica downy mildew</name>
    <name type="synonym">Peronospora brassicae</name>
    <dbReference type="NCBI Taxonomy" id="162125"/>
    <lineage>
        <taxon>Eukaryota</taxon>
        <taxon>Sar</taxon>
        <taxon>Stramenopiles</taxon>
        <taxon>Oomycota</taxon>
        <taxon>Peronosporomycetes</taxon>
        <taxon>Peronosporales</taxon>
        <taxon>Peronosporaceae</taxon>
        <taxon>Hyaloperonospora</taxon>
    </lineage>
</organism>
<dbReference type="AlphaFoldDB" id="A0AAV0TUA8"/>
<dbReference type="EMBL" id="CANTFL010000617">
    <property type="protein sequence ID" value="CAI5725806.1"/>
    <property type="molecule type" value="Genomic_DNA"/>
</dbReference>